<dbReference type="Proteomes" id="UP001172457">
    <property type="component" value="Chromosome 3"/>
</dbReference>
<organism evidence="1 2">
    <name type="scientific">Centaurea solstitialis</name>
    <name type="common">yellow star-thistle</name>
    <dbReference type="NCBI Taxonomy" id="347529"/>
    <lineage>
        <taxon>Eukaryota</taxon>
        <taxon>Viridiplantae</taxon>
        <taxon>Streptophyta</taxon>
        <taxon>Embryophyta</taxon>
        <taxon>Tracheophyta</taxon>
        <taxon>Spermatophyta</taxon>
        <taxon>Magnoliopsida</taxon>
        <taxon>eudicotyledons</taxon>
        <taxon>Gunneridae</taxon>
        <taxon>Pentapetalae</taxon>
        <taxon>asterids</taxon>
        <taxon>campanulids</taxon>
        <taxon>Asterales</taxon>
        <taxon>Asteraceae</taxon>
        <taxon>Carduoideae</taxon>
        <taxon>Cardueae</taxon>
        <taxon>Centaureinae</taxon>
        <taxon>Centaurea</taxon>
    </lineage>
</organism>
<reference evidence="1" key="1">
    <citation type="submission" date="2023-03" db="EMBL/GenBank/DDBJ databases">
        <title>Chromosome-scale reference genome and RAD-based genetic map of yellow starthistle (Centaurea solstitialis) reveal putative structural variation and QTLs associated with invader traits.</title>
        <authorList>
            <person name="Reatini B."/>
            <person name="Cang F.A."/>
            <person name="Jiang Q."/>
            <person name="Mckibben M.T.W."/>
            <person name="Barker M.S."/>
            <person name="Rieseberg L.H."/>
            <person name="Dlugosch K.M."/>
        </authorList>
    </citation>
    <scope>NUCLEOTIDE SEQUENCE</scope>
    <source>
        <strain evidence="1">CAN-66</strain>
        <tissue evidence="1">Leaf</tissue>
    </source>
</reference>
<accession>A0AA38WM15</accession>
<keyword evidence="2" id="KW-1185">Reference proteome</keyword>
<evidence type="ECO:0000313" key="2">
    <source>
        <dbReference type="Proteomes" id="UP001172457"/>
    </source>
</evidence>
<comment type="caution">
    <text evidence="1">The sequence shown here is derived from an EMBL/GenBank/DDBJ whole genome shotgun (WGS) entry which is preliminary data.</text>
</comment>
<gene>
    <name evidence="1" type="ORF">OSB04_011989</name>
</gene>
<dbReference type="EMBL" id="JARYMX010000003">
    <property type="protein sequence ID" value="KAJ9557375.1"/>
    <property type="molecule type" value="Genomic_DNA"/>
</dbReference>
<dbReference type="PANTHER" id="PTHR31286">
    <property type="entry name" value="GLYCINE-RICH CELL WALL STRUCTURAL PROTEIN 1.8-LIKE"/>
    <property type="match status" value="1"/>
</dbReference>
<evidence type="ECO:0008006" key="3">
    <source>
        <dbReference type="Google" id="ProtNLM"/>
    </source>
</evidence>
<name>A0AA38WM15_9ASTR</name>
<protein>
    <recommendedName>
        <fullName evidence="3">DUF4283 domain-containing protein</fullName>
    </recommendedName>
</protein>
<proteinExistence type="predicted"/>
<evidence type="ECO:0000313" key="1">
    <source>
        <dbReference type="EMBL" id="KAJ9557375.1"/>
    </source>
</evidence>
<dbReference type="InterPro" id="IPR040256">
    <property type="entry name" value="At4g02000-like"/>
</dbReference>
<sequence length="471" mass="51941">MDFQEAMMNDNGFLFFRFSSVDGLRQVMEGGPCMIRGVPLFVFPWDPMQGLVKPEHKTCPLWVKLHNIPLVAFNREGVGRIASTLGKPKMMDDYTTSMCDNAWGRPGFAKVLVDVWAVGDLKREVDVVVPTLYGGKGTEVKIRVEYLWEPIQCSHCSVFGHKLSSCVKVTVAKSVSKGKGKEIVDDDGFTKIQNRKQKGGDTSTGLSSSLAAVGVSSVKDSVVPSSAPPITLDATPTVVEQIPVSDQLHSSTDDVVAKTKHLADLDSFANLREYLARKGQDISMSNKFSSLESLDSDVITMENQPSPSVLETHLGVSKLPDVASAVFGAWSWNSNQPDESLGGSTRRDIRMEEFLECLEASNLFDIRFQGNFFTWAQKPTSGVGILRKLDRVLVNTDFSDSFHLSSARFLPRGISDDSPAILMIKHGRIRGRLPFRFDNFLAQRSDFLSTVSDAWRMSVHGTDAEFKSGTP</sequence>
<dbReference type="AlphaFoldDB" id="A0AA38WM15"/>
<dbReference type="PANTHER" id="PTHR31286:SF99">
    <property type="entry name" value="DUF4283 DOMAIN-CONTAINING PROTEIN"/>
    <property type="match status" value="1"/>
</dbReference>